<dbReference type="KEGG" id="pbal:CPBP_01225"/>
<comment type="function">
    <text evidence="12 13">Required for formation of the rod structure in the basal body of the flagellar apparatus. Together with FliI and FliH, may constitute the export apparatus of flagellin.</text>
</comment>
<keyword evidence="11 13" id="KW-1006">Bacterial flagellum protein export</keyword>
<dbReference type="InterPro" id="IPR006135">
    <property type="entry name" value="T3SS_substrate_exporter"/>
</dbReference>
<evidence type="ECO:0000256" key="10">
    <source>
        <dbReference type="ARBA" id="ARBA00023136"/>
    </source>
</evidence>
<evidence type="ECO:0000256" key="4">
    <source>
        <dbReference type="ARBA" id="ARBA00022448"/>
    </source>
</evidence>
<evidence type="ECO:0000256" key="5">
    <source>
        <dbReference type="ARBA" id="ARBA00022475"/>
    </source>
</evidence>
<keyword evidence="9 13" id="KW-1133">Transmembrane helix</keyword>
<feature type="region of interest" description="Disordered" evidence="14">
    <location>
        <begin position="1"/>
        <end position="26"/>
    </location>
</feature>
<evidence type="ECO:0000256" key="1">
    <source>
        <dbReference type="ARBA" id="ARBA00004651"/>
    </source>
</evidence>
<keyword evidence="10 13" id="KW-0472">Membrane</keyword>
<dbReference type="InterPro" id="IPR006136">
    <property type="entry name" value="FlhB"/>
</dbReference>
<evidence type="ECO:0000256" key="7">
    <source>
        <dbReference type="ARBA" id="ARBA00022795"/>
    </source>
</evidence>
<keyword evidence="5 13" id="KW-1003">Cell membrane</keyword>
<reference evidence="15 16" key="1">
    <citation type="submission" date="2020-06" db="EMBL/GenBank/DDBJ databases">
        <title>The endosymbiont of the kinetoplastid Bodo saltans is a Paracaedibacter-like alpha-proteobacterium possessing a putative toxin-antitoxin system.</title>
        <authorList>
            <person name="Midha S."/>
            <person name="Rigden D.J."/>
            <person name="Siozios S."/>
            <person name="Hurst G.D.D."/>
            <person name="Jackson A.P."/>
        </authorList>
    </citation>
    <scope>NUCLEOTIDE SEQUENCE [LARGE SCALE GENOMIC DNA]</scope>
    <source>
        <strain evidence="15">Lake Konstanz</strain>
    </source>
</reference>
<evidence type="ECO:0000256" key="12">
    <source>
        <dbReference type="ARBA" id="ARBA00025078"/>
    </source>
</evidence>
<keyword evidence="15" id="KW-0966">Cell projection</keyword>
<accession>A0A7L9RV53</accession>
<dbReference type="PANTHER" id="PTHR30531">
    <property type="entry name" value="FLAGELLAR BIOSYNTHETIC PROTEIN FLHB"/>
    <property type="match status" value="1"/>
</dbReference>
<sequence>MAEGNTPDKDDKTEDATEHRIQKSQEKGDFPISKDLTLALMLAASMVSLFLIFPLLGGPLAMKLRGIIEQAHIFSFSQESTSKISLMLLADIMPEFMGMMVVFILAAIAGTYIQTKLTLNKDALKPKLEKISPLKGFKRLFSVKSLVELLKALIKLIVVSTLLYVLLKDELKQIPEISSQPIMTSLYLFWNLCFKLFVTALIFQVFIGGADYMYQRFEYFKRLKMTKQEIKEEYKEMEGDPHVKSKRRQLQRQASKNRMMDNVAEATVIITNPTHYAVALKYSPGESKAPVVVAKGKDRIALHIRELALKNWVHIIENPPLARALYKIPLNKEIPQEFYKAVAEIIKYVFKKKNRRL</sequence>
<dbReference type="Proteomes" id="UP000594001">
    <property type="component" value="Chromosome"/>
</dbReference>
<evidence type="ECO:0000256" key="13">
    <source>
        <dbReference type="RuleBase" id="RU364091"/>
    </source>
</evidence>
<dbReference type="SUPFAM" id="SSF160544">
    <property type="entry name" value="EscU C-terminal domain-like"/>
    <property type="match status" value="1"/>
</dbReference>
<evidence type="ECO:0000256" key="3">
    <source>
        <dbReference type="ARBA" id="ARBA00021622"/>
    </source>
</evidence>
<gene>
    <name evidence="13 15" type="primary">flhB</name>
    <name evidence="15" type="ORF">CPBP_01225</name>
</gene>
<evidence type="ECO:0000256" key="8">
    <source>
        <dbReference type="ARBA" id="ARBA00022927"/>
    </source>
</evidence>
<dbReference type="Gene3D" id="6.10.250.2080">
    <property type="match status" value="1"/>
</dbReference>
<keyword evidence="7 13" id="KW-1005">Bacterial flagellum biogenesis</keyword>
<dbReference type="EMBL" id="CP054719">
    <property type="protein sequence ID" value="QOL20431.1"/>
    <property type="molecule type" value="Genomic_DNA"/>
</dbReference>
<comment type="similarity">
    <text evidence="2 13">Belongs to the type III secretion exporter family.</text>
</comment>
<dbReference type="GO" id="GO:0005886">
    <property type="term" value="C:plasma membrane"/>
    <property type="evidence" value="ECO:0007669"/>
    <property type="project" value="UniProtKB-SubCell"/>
</dbReference>
<feature type="transmembrane region" description="Helical" evidence="13">
    <location>
        <begin position="36"/>
        <end position="56"/>
    </location>
</feature>
<evidence type="ECO:0000256" key="11">
    <source>
        <dbReference type="ARBA" id="ARBA00023225"/>
    </source>
</evidence>
<feature type="transmembrane region" description="Helical" evidence="13">
    <location>
        <begin position="149"/>
        <end position="167"/>
    </location>
</feature>
<evidence type="ECO:0000313" key="16">
    <source>
        <dbReference type="Proteomes" id="UP000594001"/>
    </source>
</evidence>
<feature type="transmembrane region" description="Helical" evidence="13">
    <location>
        <begin position="187"/>
        <end position="214"/>
    </location>
</feature>
<dbReference type="InterPro" id="IPR029025">
    <property type="entry name" value="T3SS_substrate_exporter_C"/>
</dbReference>
<dbReference type="NCBIfam" id="TIGR00328">
    <property type="entry name" value="flhB"/>
    <property type="match status" value="1"/>
</dbReference>
<dbReference type="Gene3D" id="3.40.1690.10">
    <property type="entry name" value="secretion proteins EscU"/>
    <property type="match status" value="1"/>
</dbReference>
<protein>
    <recommendedName>
        <fullName evidence="3 13">Flagellar biosynthetic protein FlhB</fullName>
    </recommendedName>
</protein>
<comment type="subcellular location">
    <subcellularLocation>
        <location evidence="1">Cell membrane</location>
        <topology evidence="1">Multi-pass membrane protein</topology>
    </subcellularLocation>
</comment>
<organism evidence="15 16">
    <name type="scientific">Candidatus Bodocaedibacter vickermanii</name>
    <dbReference type="NCBI Taxonomy" id="2741701"/>
    <lineage>
        <taxon>Bacteria</taxon>
        <taxon>Pseudomonadati</taxon>
        <taxon>Pseudomonadota</taxon>
        <taxon>Alphaproteobacteria</taxon>
        <taxon>Holosporales</taxon>
        <taxon>Candidatus Paracaedibacteraceae</taxon>
        <taxon>Candidatus Bodocaedibacter</taxon>
    </lineage>
</organism>
<keyword evidence="8 13" id="KW-0653">Protein transport</keyword>
<keyword evidence="16" id="KW-1185">Reference proteome</keyword>
<dbReference type="AlphaFoldDB" id="A0A7L9RV53"/>
<dbReference type="PRINTS" id="PR00950">
    <property type="entry name" value="TYPE3IMSPROT"/>
</dbReference>
<proteinExistence type="inferred from homology"/>
<evidence type="ECO:0000256" key="14">
    <source>
        <dbReference type="SAM" id="MobiDB-lite"/>
    </source>
</evidence>
<evidence type="ECO:0000256" key="2">
    <source>
        <dbReference type="ARBA" id="ARBA00010690"/>
    </source>
</evidence>
<keyword evidence="15" id="KW-0969">Cilium</keyword>
<evidence type="ECO:0000313" key="15">
    <source>
        <dbReference type="EMBL" id="QOL20431.1"/>
    </source>
</evidence>
<keyword evidence="4 13" id="KW-0813">Transport</keyword>
<name>A0A7L9RV53_9PROT</name>
<keyword evidence="15" id="KW-0282">Flagellum</keyword>
<evidence type="ECO:0000256" key="6">
    <source>
        <dbReference type="ARBA" id="ARBA00022692"/>
    </source>
</evidence>
<dbReference type="GO" id="GO:0009306">
    <property type="term" value="P:protein secretion"/>
    <property type="evidence" value="ECO:0007669"/>
    <property type="project" value="InterPro"/>
</dbReference>
<dbReference type="GO" id="GO:0044780">
    <property type="term" value="P:bacterial-type flagellum assembly"/>
    <property type="evidence" value="ECO:0007669"/>
    <property type="project" value="InterPro"/>
</dbReference>
<dbReference type="Pfam" id="PF01312">
    <property type="entry name" value="Bac_export_2"/>
    <property type="match status" value="1"/>
</dbReference>
<evidence type="ECO:0000256" key="9">
    <source>
        <dbReference type="ARBA" id="ARBA00022989"/>
    </source>
</evidence>
<feature type="transmembrane region" description="Helical" evidence="13">
    <location>
        <begin position="96"/>
        <end position="115"/>
    </location>
</feature>
<keyword evidence="6 13" id="KW-0812">Transmembrane</keyword>
<dbReference type="PANTHER" id="PTHR30531:SF12">
    <property type="entry name" value="FLAGELLAR BIOSYNTHETIC PROTEIN FLHB"/>
    <property type="match status" value="1"/>
</dbReference>
<dbReference type="RefSeq" id="WP_350331977.1">
    <property type="nucleotide sequence ID" value="NZ_CP054719.1"/>
</dbReference>